<sequence length="101" mass="11928">MSYEDTHSYTNEKPQSMVLGHERRSSENDGGFRPSFKQKFRVPLAKQIITQILNERLERAIYDKDQAPLWAREIAEEIKFKLLGKSVFVRHESHHFGYVAY</sequence>
<name>A0A9N8WR98_9GLOM</name>
<organism evidence="2 3">
    <name type="scientific">Acaulospora morrowiae</name>
    <dbReference type="NCBI Taxonomy" id="94023"/>
    <lineage>
        <taxon>Eukaryota</taxon>
        <taxon>Fungi</taxon>
        <taxon>Fungi incertae sedis</taxon>
        <taxon>Mucoromycota</taxon>
        <taxon>Glomeromycotina</taxon>
        <taxon>Glomeromycetes</taxon>
        <taxon>Diversisporales</taxon>
        <taxon>Acaulosporaceae</taxon>
        <taxon>Acaulospora</taxon>
    </lineage>
</organism>
<evidence type="ECO:0000256" key="1">
    <source>
        <dbReference type="SAM" id="MobiDB-lite"/>
    </source>
</evidence>
<keyword evidence="3" id="KW-1185">Reference proteome</keyword>
<feature type="region of interest" description="Disordered" evidence="1">
    <location>
        <begin position="1"/>
        <end position="34"/>
    </location>
</feature>
<evidence type="ECO:0000313" key="3">
    <source>
        <dbReference type="Proteomes" id="UP000789342"/>
    </source>
</evidence>
<comment type="caution">
    <text evidence="2">The sequence shown here is derived from an EMBL/GenBank/DDBJ whole genome shotgun (WGS) entry which is preliminary data.</text>
</comment>
<dbReference type="EMBL" id="CAJVPV010001332">
    <property type="protein sequence ID" value="CAG8493927.1"/>
    <property type="molecule type" value="Genomic_DNA"/>
</dbReference>
<gene>
    <name evidence="2" type="ORF">AMORRO_LOCUS2915</name>
</gene>
<evidence type="ECO:0000313" key="2">
    <source>
        <dbReference type="EMBL" id="CAG8493927.1"/>
    </source>
</evidence>
<dbReference type="Pfam" id="PF03645">
    <property type="entry name" value="Tctex-1"/>
    <property type="match status" value="1"/>
</dbReference>
<accession>A0A9N8WR98</accession>
<dbReference type="AlphaFoldDB" id="A0A9N8WR98"/>
<dbReference type="Proteomes" id="UP000789342">
    <property type="component" value="Unassembled WGS sequence"/>
</dbReference>
<reference evidence="2" key="1">
    <citation type="submission" date="2021-06" db="EMBL/GenBank/DDBJ databases">
        <authorList>
            <person name="Kallberg Y."/>
            <person name="Tangrot J."/>
            <person name="Rosling A."/>
        </authorList>
    </citation>
    <scope>NUCLEOTIDE SEQUENCE</scope>
    <source>
        <strain evidence="2">CL551</strain>
    </source>
</reference>
<dbReference type="InterPro" id="IPR005334">
    <property type="entry name" value="Tctex-1-like"/>
</dbReference>
<proteinExistence type="predicted"/>
<protein>
    <submittedName>
        <fullName evidence="2">15217_t:CDS:1</fullName>
    </submittedName>
</protein>
<dbReference type="OrthoDB" id="10260741at2759"/>